<sequence>MKLFGELDQLSGNQLKIKLHDDAPIYRMSKLANGRKPAIQLDIEDGRTISPDQRKKIWALIRDISEWNGDVPQYIEDLMKSYTREIFNLEPYSLSNCSVTIASYTIETILEFCFRNDVPFSTRTWDMLPNDYTAEWFCLRFRKCIICGKHADIAHYEAVGMGNNRRKISHAKFHFMALCRIHHTEQHTIGVDKFLQKYHIKPIKLNYEERKKLRIGGKGDGES</sequence>
<proteinExistence type="predicted"/>
<protein>
    <recommendedName>
        <fullName evidence="3">Phage protein</fullName>
    </recommendedName>
</protein>
<dbReference type="AlphaFoldDB" id="A0A192H597"/>
<accession>A0A192H597</accession>
<dbReference type="STRING" id="375175.AYR53_11815"/>
<dbReference type="RefSeq" id="WP_068280108.1">
    <property type="nucleotide sequence ID" value="NZ_CP014873.1"/>
</dbReference>
<dbReference type="Proteomes" id="UP000078582">
    <property type="component" value="Chromosome"/>
</dbReference>
<name>A0A192H597_9LACO</name>
<dbReference type="OrthoDB" id="1665841at2"/>
<evidence type="ECO:0000313" key="1">
    <source>
        <dbReference type="EMBL" id="ANK63397.1"/>
    </source>
</evidence>
<dbReference type="InterPro" id="IPR041242">
    <property type="entry name" value="HNHc_6"/>
</dbReference>
<dbReference type="Pfam" id="PF16784">
    <property type="entry name" value="HNHc_6"/>
    <property type="match status" value="1"/>
</dbReference>
<dbReference type="EMBL" id="CP014873">
    <property type="protein sequence ID" value="ANK63397.1"/>
    <property type="molecule type" value="Genomic_DNA"/>
</dbReference>
<reference evidence="1 2" key="1">
    <citation type="submission" date="2016-03" db="EMBL/GenBank/DDBJ databases">
        <title>Pediococcus and Lactobacillus from brewery environment - whole genome sequencing and assembly.</title>
        <authorList>
            <person name="Behr J."/>
            <person name="Geissler A.J."/>
            <person name="Vogel R.F."/>
        </authorList>
    </citation>
    <scope>NUCLEOTIDE SEQUENCE [LARGE SCALE GENOMIC DNA]</scope>
    <source>
        <strain evidence="1 2">TMW 1.1989</strain>
    </source>
</reference>
<evidence type="ECO:0008006" key="3">
    <source>
        <dbReference type="Google" id="ProtNLM"/>
    </source>
</evidence>
<dbReference type="GeneID" id="42982947"/>
<keyword evidence="2" id="KW-1185">Reference proteome</keyword>
<gene>
    <name evidence="1" type="ORF">AYR53_11815</name>
</gene>
<evidence type="ECO:0000313" key="2">
    <source>
        <dbReference type="Proteomes" id="UP000078582"/>
    </source>
</evidence>
<organism evidence="1 2">
    <name type="scientific">Loigolactobacillus backii</name>
    <dbReference type="NCBI Taxonomy" id="375175"/>
    <lineage>
        <taxon>Bacteria</taxon>
        <taxon>Bacillati</taxon>
        <taxon>Bacillota</taxon>
        <taxon>Bacilli</taxon>
        <taxon>Lactobacillales</taxon>
        <taxon>Lactobacillaceae</taxon>
        <taxon>Loigolactobacillus</taxon>
    </lineage>
</organism>